<dbReference type="InterPro" id="IPR000305">
    <property type="entry name" value="GIY-YIG_endonuc"/>
</dbReference>
<name>E0UN18_GLOV7</name>
<dbReference type="OrthoDB" id="468458at2"/>
<keyword evidence="3" id="KW-1185">Reference proteome</keyword>
<dbReference type="Gene3D" id="3.40.1440.10">
    <property type="entry name" value="GIY-YIG endonuclease"/>
    <property type="match status" value="1"/>
</dbReference>
<geneLocation type="plasmid" evidence="2 3">
    <name>Cy782202</name>
</geneLocation>
<evidence type="ECO:0000313" key="3">
    <source>
        <dbReference type="Proteomes" id="UP000008206"/>
    </source>
</evidence>
<protein>
    <submittedName>
        <fullName evidence="2">Excinuclease ABC C subunit domain protein</fullName>
    </submittedName>
</protein>
<reference evidence="3" key="1">
    <citation type="journal article" date="2011" name="MBio">
        <title>Novel metabolic attributes of the genus Cyanothece, comprising a group of unicellular nitrogen-fixing Cyanobacteria.</title>
        <authorList>
            <person name="Bandyopadhyay A."/>
            <person name="Elvitigala T."/>
            <person name="Welsh E."/>
            <person name="Stockel J."/>
            <person name="Liberton M."/>
            <person name="Min H."/>
            <person name="Sherman L.A."/>
            <person name="Pakrasi H.B."/>
        </authorList>
    </citation>
    <scope>NUCLEOTIDE SEQUENCE [LARGE SCALE GENOMIC DNA]</scope>
    <source>
        <strain evidence="3">PCC 7822</strain>
        <plasmid evidence="3">Cy782202</plasmid>
    </source>
</reference>
<dbReference type="Pfam" id="PF01541">
    <property type="entry name" value="GIY-YIG"/>
    <property type="match status" value="1"/>
</dbReference>
<dbReference type="AlphaFoldDB" id="E0UN18"/>
<dbReference type="CDD" id="cd00719">
    <property type="entry name" value="GIY-YIG_SF"/>
    <property type="match status" value="1"/>
</dbReference>
<proteinExistence type="predicted"/>
<dbReference type="EMBL" id="CP002200">
    <property type="protein sequence ID" value="ADN18348.1"/>
    <property type="molecule type" value="Genomic_DNA"/>
</dbReference>
<feature type="domain" description="GIY-YIG" evidence="1">
    <location>
        <begin position="22"/>
        <end position="96"/>
    </location>
</feature>
<dbReference type="InterPro" id="IPR035901">
    <property type="entry name" value="GIY-YIG_endonuc_sf"/>
</dbReference>
<dbReference type="Proteomes" id="UP000008206">
    <property type="component" value="Plasmid Cy782202"/>
</dbReference>
<evidence type="ECO:0000259" key="1">
    <source>
        <dbReference type="PROSITE" id="PS50164"/>
    </source>
</evidence>
<dbReference type="PROSITE" id="PS50164">
    <property type="entry name" value="GIY_YIG"/>
    <property type="match status" value="1"/>
</dbReference>
<dbReference type="RefSeq" id="WP_013335090.1">
    <property type="nucleotide sequence ID" value="NC_014534.1"/>
</dbReference>
<sequence>MWEVNLSDLPFVELSTLNLLPTCPAIYFVLDSKNIIHYIGKADNLQKRWKNHHRKYQLEQIHQKYPVKIIWKVWSQKDLDLAEKYFIDYYKPLLNNTKVEMPHIIPSEIILKKLLRKIAKKVCAIGARYSTGNNLTTIYVKFDATDSTARGAAAIIRKFKAEHKDTSLKIKWSKYVQSISGIWYPIGSRQQKQQARENRAYNNHWQIFCNGVIIDITPEEGFSEINFINQKSVPWRLAGIKIRAIVEPEFTGMLNNHKLITEELLPLEALESDRDPIPLLWKNWNS</sequence>
<keyword evidence="2" id="KW-0614">Plasmid</keyword>
<evidence type="ECO:0000313" key="2">
    <source>
        <dbReference type="EMBL" id="ADN18348.1"/>
    </source>
</evidence>
<accession>E0UN18</accession>
<dbReference type="KEGG" id="cyj:Cyan7822_6593"/>
<organism evidence="2 3">
    <name type="scientific">Gloeothece verrucosa (strain PCC 7822)</name>
    <name type="common">Cyanothece sp. (strain PCC 7822)</name>
    <dbReference type="NCBI Taxonomy" id="497965"/>
    <lineage>
        <taxon>Bacteria</taxon>
        <taxon>Bacillati</taxon>
        <taxon>Cyanobacteriota</taxon>
        <taxon>Cyanophyceae</taxon>
        <taxon>Oscillatoriophycideae</taxon>
        <taxon>Chroococcales</taxon>
        <taxon>Aphanothecaceae</taxon>
        <taxon>Gloeothece</taxon>
        <taxon>Gloeothece verrucosa</taxon>
    </lineage>
</organism>
<dbReference type="SUPFAM" id="SSF82771">
    <property type="entry name" value="GIY-YIG endonuclease"/>
    <property type="match status" value="1"/>
</dbReference>
<gene>
    <name evidence="2" type="ordered locus">Cyan7822_6593</name>
</gene>
<dbReference type="SMART" id="SM00465">
    <property type="entry name" value="GIYc"/>
    <property type="match status" value="1"/>
</dbReference>
<dbReference type="HOGENOM" id="CLU_1041373_0_0_3"/>